<dbReference type="AlphaFoldDB" id="A0A846LWB0"/>
<dbReference type="EMBL" id="BMMI01000001">
    <property type="protein sequence ID" value="GGL48097.1"/>
    <property type="molecule type" value="Genomic_DNA"/>
</dbReference>
<feature type="domain" description="AB hydrolase-1" evidence="1">
    <location>
        <begin position="64"/>
        <end position="320"/>
    </location>
</feature>
<accession>A0A846LWB0</accession>
<evidence type="ECO:0000313" key="2">
    <source>
        <dbReference type="EMBL" id="GGL48097.1"/>
    </source>
</evidence>
<reference evidence="3 4" key="3">
    <citation type="submission" date="2020-02" db="EMBL/GenBank/DDBJ databases">
        <title>Sequencing the genomes of 1000 actinobacteria strains.</title>
        <authorList>
            <person name="Klenk H.-P."/>
        </authorList>
    </citation>
    <scope>NUCLEOTIDE SEQUENCE [LARGE SCALE GENOMIC DNA]</scope>
    <source>
        <strain evidence="3 4">DSM 45201</strain>
    </source>
</reference>
<evidence type="ECO:0000313" key="4">
    <source>
        <dbReference type="Proteomes" id="UP000552836"/>
    </source>
</evidence>
<dbReference type="Proteomes" id="UP000648663">
    <property type="component" value="Unassembled WGS sequence"/>
</dbReference>
<dbReference type="PANTHER" id="PTHR43433">
    <property type="entry name" value="HYDROLASE, ALPHA/BETA FOLD FAMILY PROTEIN"/>
    <property type="match status" value="1"/>
</dbReference>
<evidence type="ECO:0000313" key="5">
    <source>
        <dbReference type="Proteomes" id="UP000648663"/>
    </source>
</evidence>
<dbReference type="GO" id="GO:0003824">
    <property type="term" value="F:catalytic activity"/>
    <property type="evidence" value="ECO:0007669"/>
    <property type="project" value="UniProtKB-ARBA"/>
</dbReference>
<dbReference type="Pfam" id="PF12697">
    <property type="entry name" value="Abhydrolase_6"/>
    <property type="match status" value="1"/>
</dbReference>
<proteinExistence type="predicted"/>
<dbReference type="PANTHER" id="PTHR43433:SF5">
    <property type="entry name" value="AB HYDROLASE-1 DOMAIN-CONTAINING PROTEIN"/>
    <property type="match status" value="1"/>
</dbReference>
<name>A0A846LWB0_9ACTN</name>
<dbReference type="InterPro" id="IPR000073">
    <property type="entry name" value="AB_hydrolase_1"/>
</dbReference>
<evidence type="ECO:0000313" key="3">
    <source>
        <dbReference type="EMBL" id="NIH66660.1"/>
    </source>
</evidence>
<evidence type="ECO:0000259" key="1">
    <source>
        <dbReference type="Pfam" id="PF12697"/>
    </source>
</evidence>
<protein>
    <submittedName>
        <fullName evidence="2">Lipase</fullName>
    </submittedName>
    <submittedName>
        <fullName evidence="3">Pimeloyl-ACP methyl ester carboxylesterase</fullName>
    </submittedName>
</protein>
<dbReference type="EMBL" id="JAAMPA010000001">
    <property type="protein sequence ID" value="NIH66660.1"/>
    <property type="molecule type" value="Genomic_DNA"/>
</dbReference>
<dbReference type="RefSeq" id="WP_166754214.1">
    <property type="nucleotide sequence ID" value="NZ_BAABJU010000001.1"/>
</dbReference>
<dbReference type="SUPFAM" id="SSF53474">
    <property type="entry name" value="alpha/beta-Hydrolases"/>
    <property type="match status" value="1"/>
</dbReference>
<dbReference type="InterPro" id="IPR050471">
    <property type="entry name" value="AB_hydrolase"/>
</dbReference>
<gene>
    <name evidence="3" type="ORF">FB380_001106</name>
    <name evidence="2" type="ORF">GCM10011589_00750</name>
</gene>
<keyword evidence="5" id="KW-1185">Reference proteome</keyword>
<reference evidence="5" key="2">
    <citation type="journal article" date="2019" name="Int. J. Syst. Evol. Microbiol.">
        <title>The Global Catalogue of Microorganisms (GCM) 10K type strain sequencing project: providing services to taxonomists for standard genome sequencing and annotation.</title>
        <authorList>
            <consortium name="The Broad Institute Genomics Platform"/>
            <consortium name="The Broad Institute Genome Sequencing Center for Infectious Disease"/>
            <person name="Wu L."/>
            <person name="Ma J."/>
        </authorList>
    </citation>
    <scope>NUCLEOTIDE SEQUENCE [LARGE SCALE GENOMIC DNA]</scope>
    <source>
        <strain evidence="5">CGMCC 4.5581</strain>
    </source>
</reference>
<dbReference type="Gene3D" id="3.40.50.1820">
    <property type="entry name" value="alpha/beta hydrolase"/>
    <property type="match status" value="1"/>
</dbReference>
<reference evidence="2" key="1">
    <citation type="journal article" date="2014" name="Int. J. Syst. Evol. Microbiol.">
        <title>Complete genome of a new Firmicutes species belonging to the dominant human colonic microbiota ('Ruminococcus bicirculans') reveals two chromosomes and a selective capacity to utilize plant glucans.</title>
        <authorList>
            <consortium name="NISC Comparative Sequencing Program"/>
            <person name="Wegmann U."/>
            <person name="Louis P."/>
            <person name="Goesmann A."/>
            <person name="Henrissat B."/>
            <person name="Duncan S.H."/>
            <person name="Flint H.J."/>
        </authorList>
    </citation>
    <scope>NUCLEOTIDE SEQUENCE</scope>
    <source>
        <strain evidence="2">CGMCC 4.5581</strain>
    </source>
</reference>
<dbReference type="Proteomes" id="UP000552836">
    <property type="component" value="Unassembled WGS sequence"/>
</dbReference>
<dbReference type="InterPro" id="IPR029058">
    <property type="entry name" value="AB_hydrolase_fold"/>
</dbReference>
<reference evidence="2" key="4">
    <citation type="submission" date="2024-05" db="EMBL/GenBank/DDBJ databases">
        <authorList>
            <person name="Sun Q."/>
            <person name="Zhou Y."/>
        </authorList>
    </citation>
    <scope>NUCLEOTIDE SEQUENCE</scope>
    <source>
        <strain evidence="2">CGMCC 4.5581</strain>
    </source>
</reference>
<sequence length="334" mass="34762">MSARARRAAPAALATAALVAGALARRADARRLARRTTGTSPSLRTDDGVRLHVEVADEVGAPTVVLVHGIGASAEMYDPQWTALRRRARLVRYDQRGHGSSGWAGGRGATVEQLGRDLGQVVDELGGDGPVVVVGHSMGGMAVLALAAGRPELFGSRIAGAALMSTRAAPLTGAERASTPVTARARTRLSTGGAWAVWLMAPLMGALHPFRSRPGQRLLRRQLFAGDPPVGAVQAMSRMWADTPAGVLAAYLRSLTTYDQRPAIAALRAVPVLVLAGTADRTIPPRSAPRMAAQIGERAELVLVPGAGHLVNVSHPDTVDAALGALLDRVQAAT</sequence>
<organism evidence="3 4">
    <name type="scientific">Modestobacter marinus</name>
    <dbReference type="NCBI Taxonomy" id="477641"/>
    <lineage>
        <taxon>Bacteria</taxon>
        <taxon>Bacillati</taxon>
        <taxon>Actinomycetota</taxon>
        <taxon>Actinomycetes</taxon>
        <taxon>Geodermatophilales</taxon>
        <taxon>Geodermatophilaceae</taxon>
        <taxon>Modestobacter</taxon>
    </lineage>
</organism>
<comment type="caution">
    <text evidence="3">The sequence shown here is derived from an EMBL/GenBank/DDBJ whole genome shotgun (WGS) entry which is preliminary data.</text>
</comment>